<organism evidence="2 3">
    <name type="scientific">Talaromyces pinophilus</name>
    <name type="common">Penicillium pinophilum</name>
    <dbReference type="NCBI Taxonomy" id="128442"/>
    <lineage>
        <taxon>Eukaryota</taxon>
        <taxon>Fungi</taxon>
        <taxon>Dikarya</taxon>
        <taxon>Ascomycota</taxon>
        <taxon>Pezizomycotina</taxon>
        <taxon>Eurotiomycetes</taxon>
        <taxon>Eurotiomycetidae</taxon>
        <taxon>Eurotiales</taxon>
        <taxon>Trichocomaceae</taxon>
        <taxon>Talaromyces</taxon>
        <taxon>Talaromyces sect. Talaromyces</taxon>
    </lineage>
</organism>
<evidence type="ECO:0000313" key="2">
    <source>
        <dbReference type="EMBL" id="GAM37863.1"/>
    </source>
</evidence>
<dbReference type="Proteomes" id="UP000053095">
    <property type="component" value="Unassembled WGS sequence"/>
</dbReference>
<name>A0A6V8H9P8_TALPI</name>
<feature type="compositionally biased region" description="Polar residues" evidence="1">
    <location>
        <begin position="63"/>
        <end position="75"/>
    </location>
</feature>
<protein>
    <submittedName>
        <fullName evidence="2">Uncharacterized protein</fullName>
    </submittedName>
</protein>
<comment type="caution">
    <text evidence="2">The sequence shown here is derived from an EMBL/GenBank/DDBJ whole genome shotgun (WGS) entry which is preliminary data.</text>
</comment>
<reference evidence="3" key="1">
    <citation type="journal article" date="2015" name="Genome Announc.">
        <title>Draft genome sequence of Talaromyces cellulolyticus strain Y-94, a source of lignocellulosic biomass-degrading enzymes.</title>
        <authorList>
            <person name="Fujii T."/>
            <person name="Koike H."/>
            <person name="Sawayama S."/>
            <person name="Yano S."/>
            <person name="Inoue H."/>
        </authorList>
    </citation>
    <scope>NUCLEOTIDE SEQUENCE [LARGE SCALE GENOMIC DNA]</scope>
    <source>
        <strain evidence="3">Y-94</strain>
    </source>
</reference>
<accession>A0A6V8H9P8</accession>
<evidence type="ECO:0000256" key="1">
    <source>
        <dbReference type="SAM" id="MobiDB-lite"/>
    </source>
</evidence>
<proteinExistence type="predicted"/>
<dbReference type="EMBL" id="DF933829">
    <property type="protein sequence ID" value="GAM37863.1"/>
    <property type="molecule type" value="Genomic_DNA"/>
</dbReference>
<feature type="region of interest" description="Disordered" evidence="1">
    <location>
        <begin position="59"/>
        <end position="78"/>
    </location>
</feature>
<sequence length="137" mass="15477">MIEVERATYLAHIDQLCDRLEETSITKDQAERKLPDLFYLFCTVLRLFKDNMVRESQSQSQSLLAGQTPNNSTKTARSRCPVINGDLQSTDYWTMWMDSNNLMSGVELFGVPGDGLPEFDVDDPAVFDLGAWVDFSG</sequence>
<evidence type="ECO:0000313" key="3">
    <source>
        <dbReference type="Proteomes" id="UP000053095"/>
    </source>
</evidence>
<keyword evidence="3" id="KW-1185">Reference proteome</keyword>
<gene>
    <name evidence="2" type="ORF">TCE0_033f08143</name>
</gene>
<dbReference type="AlphaFoldDB" id="A0A6V8H9P8"/>